<comment type="catalytic activity">
    <reaction evidence="1">
        <text>(7,8-dihydropterin-6-yl)methyl diphosphate + 4-aminobenzoate = 7,8-dihydropteroate + diphosphate</text>
        <dbReference type="Rhea" id="RHEA:19949"/>
        <dbReference type="ChEBI" id="CHEBI:17836"/>
        <dbReference type="ChEBI" id="CHEBI:17839"/>
        <dbReference type="ChEBI" id="CHEBI:33019"/>
        <dbReference type="ChEBI" id="CHEBI:72950"/>
        <dbReference type="EC" id="2.5.1.15"/>
    </reaction>
</comment>
<comment type="similarity">
    <text evidence="23">In the central section; belongs to the HPPK family.</text>
</comment>
<dbReference type="InterPro" id="IPR006157">
    <property type="entry name" value="FolB_dom"/>
</dbReference>
<keyword evidence="17" id="KW-0067">ATP-binding</keyword>
<evidence type="ECO:0000256" key="19">
    <source>
        <dbReference type="ARBA" id="ARBA00022909"/>
    </source>
</evidence>
<dbReference type="Gene3D" id="3.30.1130.10">
    <property type="match status" value="2"/>
</dbReference>
<comment type="pathway">
    <text evidence="7">Cofactor biosynthesis; tetrahydrofolate biosynthesis; 2-amino-4-hydroxy-6-hydroxymethyl-7,8-dihydropteridine diphosphate from 7,8-dihydroneopterin triphosphate: step 4/4.</text>
</comment>
<dbReference type="InterPro" id="IPR045031">
    <property type="entry name" value="DHP_synth-like"/>
</dbReference>
<dbReference type="InterPro" id="IPR035907">
    <property type="entry name" value="Hppk_sf"/>
</dbReference>
<keyword evidence="20 26" id="KW-0443">Lipid metabolism</keyword>
<keyword evidence="15" id="KW-0547">Nucleotide-binding</keyword>
<evidence type="ECO:0000256" key="9">
    <source>
        <dbReference type="ARBA" id="ARBA00009951"/>
    </source>
</evidence>
<sequence>MVSSDSNTPVEGIKILKDYDSSLPNSKTFKLLRYPLLLITLTALVIDLIAYTILRQIVRAYEYFNGHVRNRNLRRWQQGMKTAKDLNEYTHCAKGADKATHKDKWRKDPRSPYFDYNLIKEITDNLRGTRLSNQNFKEKAQRMIKLLLESGVRCNLGGIMHERLYNQSYIGTKTIIEQFTGEGVIKTMLDQGILPRIISGTSSGAIMAAIVCTRTDEQLLELYNDKEQHLKLMSPLDSMSSRLLRFLRSGAMVDTDYAVSVLRKCTLGDLTFIEAYKKTGRILNISVIHEDHQKPPQILNYLTTPDVVIHSAVLASIAIPFMFRSVKLYKKIPNDELKPCEIGYEHPLKNERIRKFSESSPNFVTHFDSIGVHKWRDGTFKIDVPTEKLSQLFNTQFTIVSQVNPMIIPFFYERHGSHSSGFNFKGGFIASFLELYLKLDMRRWLQLLRQLYLLPTWLKLDWSYFFLQTFHGSVTMFPKPRFLDYLRLMNNPSKEYFEYRVDNWDRFSSQPVIFNLKLKIDVSSTSETDSLEDSVSYSTVAKTLKNFCLDKKFKDLVNFADEVSLVLLSFNIDWFKCKVSLPKCLLNSNNLSFCFSRNRDDSLTNVHYISINELDLRAIIGLNSFERIQLQPIKLDIKIFGDSNLNYKQMVERCVNEVESTKFKTVERLCCFVMDICKEYSKHVSVKLLKPAAVLEADGAGVLIKSNFTDDSLSKDDKRNTCFVALGSNLGDSYSNINAALCLMECSKLSIETDFHPLELLHFLQGIEQELKRVKEIDNGPRTIDLDILFYNDLELITPELTIPHPRIPEREFVLAPFCDILQNSQNYDPEDAANCVIMGVLNVTPDSFSDGGDYFSVEAAVEHALEMVEQGADIIDIGGCSTRPFADEPAIEEELRRVIPVIEAIRRVNNEIPISIDTFRSEVAAAAIKAGADMINDVSGGLRDQNMYKTMALANVPVCLMHMRGNSKTMNSLNSYEDGLINTLEKELSTIVSNALKSGIRPWNIILDPGIGFSKNTEQNLEILQNLKQLKSSRLLGKYPWLIGVSRKRFIGELTQNDDAKSRDFGTLAVSCHAVMQGANVIRIHNVKDLSSSLKLINKLNK</sequence>
<dbReference type="GO" id="GO:0046654">
    <property type="term" value="P:tetrahydrofolate biosynthetic process"/>
    <property type="evidence" value="ECO:0007669"/>
    <property type="project" value="UniProtKB-UniPathway"/>
</dbReference>
<keyword evidence="27" id="KW-0472">Membrane</keyword>
<keyword evidence="19" id="KW-0289">Folate biosynthesis</keyword>
<keyword evidence="21" id="KW-0511">Multifunctional enzyme</keyword>
<evidence type="ECO:0000256" key="21">
    <source>
        <dbReference type="ARBA" id="ARBA00023268"/>
    </source>
</evidence>
<evidence type="ECO:0000256" key="10">
    <source>
        <dbReference type="ARBA" id="ARBA00012458"/>
    </source>
</evidence>
<dbReference type="EC" id="2.7.6.3" evidence="12"/>
<dbReference type="InterPro" id="IPR000550">
    <property type="entry name" value="Hppk"/>
</dbReference>
<dbReference type="PROSITE" id="PS50972">
    <property type="entry name" value="PTERIN_BINDING"/>
    <property type="match status" value="1"/>
</dbReference>
<dbReference type="InterPro" id="IPR011005">
    <property type="entry name" value="Dihydropteroate_synth-like_sf"/>
</dbReference>
<dbReference type="GO" id="GO:0003848">
    <property type="term" value="F:2-amino-4-hydroxy-6-hydroxymethyldihydropteridine diphosphokinase activity"/>
    <property type="evidence" value="ECO:0007669"/>
    <property type="project" value="UniProtKB-EC"/>
</dbReference>
<comment type="catalytic activity">
    <reaction evidence="3">
        <text>7,8-dihydroneopterin = 6-hydroxymethyl-7,8-dihydropterin + glycolaldehyde</text>
        <dbReference type="Rhea" id="RHEA:10540"/>
        <dbReference type="ChEBI" id="CHEBI:17001"/>
        <dbReference type="ChEBI" id="CHEBI:17071"/>
        <dbReference type="ChEBI" id="CHEBI:44841"/>
        <dbReference type="EC" id="4.1.2.25"/>
    </reaction>
</comment>
<accession>A0A4P9YJE3</accession>
<dbReference type="InterPro" id="IPR006390">
    <property type="entry name" value="DHP_synth_dom"/>
</dbReference>
<dbReference type="PANTHER" id="PTHR20941">
    <property type="entry name" value="FOLATE SYNTHESIS PROTEINS"/>
    <property type="match status" value="1"/>
</dbReference>
<keyword evidence="27" id="KW-1133">Transmembrane helix</keyword>
<dbReference type="Pfam" id="PF02152">
    <property type="entry name" value="FolB"/>
    <property type="match status" value="2"/>
</dbReference>
<evidence type="ECO:0000256" key="18">
    <source>
        <dbReference type="ARBA" id="ARBA00022842"/>
    </source>
</evidence>
<dbReference type="EMBL" id="ML005208">
    <property type="protein sequence ID" value="RKP19525.1"/>
    <property type="molecule type" value="Genomic_DNA"/>
</dbReference>
<dbReference type="SUPFAM" id="SSF52151">
    <property type="entry name" value="FabD/lysophospholipase-like"/>
    <property type="match status" value="1"/>
</dbReference>
<feature type="short sequence motif" description="GXSXG" evidence="26">
    <location>
        <begin position="200"/>
        <end position="204"/>
    </location>
</feature>
<feature type="domain" description="Pterin-binding" evidence="28">
    <location>
        <begin position="836"/>
        <end position="1096"/>
    </location>
</feature>
<organism evidence="30 31">
    <name type="scientific">Rozella allomycis (strain CSF55)</name>
    <dbReference type="NCBI Taxonomy" id="988480"/>
    <lineage>
        <taxon>Eukaryota</taxon>
        <taxon>Fungi</taxon>
        <taxon>Fungi incertae sedis</taxon>
        <taxon>Cryptomycota</taxon>
        <taxon>Cryptomycota incertae sedis</taxon>
        <taxon>Rozella</taxon>
    </lineage>
</organism>
<dbReference type="GO" id="GO:0046872">
    <property type="term" value="F:metal ion binding"/>
    <property type="evidence" value="ECO:0007669"/>
    <property type="project" value="UniProtKB-KW"/>
</dbReference>
<reference evidence="31" key="1">
    <citation type="journal article" date="2018" name="Nat. Microbiol.">
        <title>Leveraging single-cell genomics to expand the fungal tree of life.</title>
        <authorList>
            <person name="Ahrendt S.R."/>
            <person name="Quandt C.A."/>
            <person name="Ciobanu D."/>
            <person name="Clum A."/>
            <person name="Salamov A."/>
            <person name="Andreopoulos B."/>
            <person name="Cheng J.F."/>
            <person name="Woyke T."/>
            <person name="Pelin A."/>
            <person name="Henrissat B."/>
            <person name="Reynolds N.K."/>
            <person name="Benny G.L."/>
            <person name="Smith M.E."/>
            <person name="James T.Y."/>
            <person name="Grigoriev I.V."/>
        </authorList>
    </citation>
    <scope>NUCLEOTIDE SEQUENCE [LARGE SCALE GENOMIC DNA]</scope>
    <source>
        <strain evidence="31">CSF55</strain>
    </source>
</reference>
<dbReference type="SUPFAM" id="SSF55620">
    <property type="entry name" value="Tetrahydrobiopterin biosynthesis enzymes-like"/>
    <property type="match status" value="2"/>
</dbReference>
<dbReference type="PROSITE" id="PS00792">
    <property type="entry name" value="DHPS_1"/>
    <property type="match status" value="1"/>
</dbReference>
<evidence type="ECO:0000313" key="30">
    <source>
        <dbReference type="EMBL" id="RKP19525.1"/>
    </source>
</evidence>
<evidence type="ECO:0000256" key="25">
    <source>
        <dbReference type="ARBA" id="ARBA00068111"/>
    </source>
</evidence>
<dbReference type="CDD" id="cd00739">
    <property type="entry name" value="DHPS"/>
    <property type="match status" value="1"/>
</dbReference>
<comment type="pathway">
    <text evidence="6">Cofactor biosynthesis; tetrahydrofolate biosynthesis; 2-amino-4-hydroxy-6-hydroxymethyl-7,8-dihydropteridine diphosphate from 7,8-dihydroneopterin triphosphate: step 3/4.</text>
</comment>
<evidence type="ECO:0000256" key="27">
    <source>
        <dbReference type="SAM" id="Phobius"/>
    </source>
</evidence>
<gene>
    <name evidence="30" type="ORF">ROZALSC1DRAFT_28884</name>
</gene>
<evidence type="ECO:0000256" key="7">
    <source>
        <dbReference type="ARBA" id="ARBA00005051"/>
    </source>
</evidence>
<feature type="domain" description="PNPLA" evidence="29">
    <location>
        <begin position="169"/>
        <end position="390"/>
    </location>
</feature>
<evidence type="ECO:0000256" key="15">
    <source>
        <dbReference type="ARBA" id="ARBA00022741"/>
    </source>
</evidence>
<dbReference type="GO" id="GO:0004806">
    <property type="term" value="F:triacylglycerol lipase activity"/>
    <property type="evidence" value="ECO:0007669"/>
    <property type="project" value="InterPro"/>
</dbReference>
<dbReference type="SUPFAM" id="SSF51717">
    <property type="entry name" value="Dihydropteroate synthetase-like"/>
    <property type="match status" value="1"/>
</dbReference>
<dbReference type="Gene3D" id="3.20.20.20">
    <property type="entry name" value="Dihydropteroate synthase-like"/>
    <property type="match status" value="1"/>
</dbReference>
<keyword evidence="26" id="KW-0442">Lipid degradation</keyword>
<evidence type="ECO:0000256" key="22">
    <source>
        <dbReference type="ARBA" id="ARBA00058009"/>
    </source>
</evidence>
<evidence type="ECO:0000256" key="4">
    <source>
        <dbReference type="ARBA" id="ARBA00001946"/>
    </source>
</evidence>
<evidence type="ECO:0000256" key="2">
    <source>
        <dbReference type="ARBA" id="ARBA00000198"/>
    </source>
</evidence>
<dbReference type="InterPro" id="IPR016035">
    <property type="entry name" value="Acyl_Trfase/lysoPLipase"/>
</dbReference>
<evidence type="ECO:0000256" key="11">
    <source>
        <dbReference type="ARBA" id="ARBA00013043"/>
    </source>
</evidence>
<dbReference type="NCBIfam" id="TIGR01496">
    <property type="entry name" value="DHPS"/>
    <property type="match status" value="1"/>
</dbReference>
<evidence type="ECO:0000256" key="8">
    <source>
        <dbReference type="ARBA" id="ARBA00009640"/>
    </source>
</evidence>
<dbReference type="GO" id="GO:0005524">
    <property type="term" value="F:ATP binding"/>
    <property type="evidence" value="ECO:0007669"/>
    <property type="project" value="UniProtKB-KW"/>
</dbReference>
<evidence type="ECO:0000256" key="16">
    <source>
        <dbReference type="ARBA" id="ARBA00022777"/>
    </source>
</evidence>
<comment type="function">
    <text evidence="22">Catalyzes three sequential steps of tetrahydrofolate biosynthesis.</text>
</comment>
<dbReference type="InterPro" id="IPR002641">
    <property type="entry name" value="PNPLA_dom"/>
</dbReference>
<dbReference type="Proteomes" id="UP000281549">
    <property type="component" value="Unassembled WGS sequence"/>
</dbReference>
<evidence type="ECO:0000256" key="1">
    <source>
        <dbReference type="ARBA" id="ARBA00000012"/>
    </source>
</evidence>
<evidence type="ECO:0000256" key="12">
    <source>
        <dbReference type="ARBA" id="ARBA00013253"/>
    </source>
</evidence>
<dbReference type="GO" id="GO:0005740">
    <property type="term" value="C:mitochondrial envelope"/>
    <property type="evidence" value="ECO:0007669"/>
    <property type="project" value="TreeGrafter"/>
</dbReference>
<comment type="caution">
    <text evidence="26">Lacks conserved residue(s) required for the propagation of feature annotation.</text>
</comment>
<evidence type="ECO:0000256" key="6">
    <source>
        <dbReference type="ARBA" id="ARBA00005013"/>
    </source>
</evidence>
<dbReference type="CDD" id="cd00483">
    <property type="entry name" value="HPPK"/>
    <property type="match status" value="1"/>
</dbReference>
<dbReference type="Gene3D" id="3.30.70.560">
    <property type="entry name" value="7,8-Dihydro-6-hydroxymethylpterin-pyrophosphokinase HPPK"/>
    <property type="match status" value="1"/>
</dbReference>
<keyword evidence="14" id="KW-0479">Metal-binding</keyword>
<dbReference type="UniPathway" id="UPA00077">
    <property type="reaction ID" value="UER00155"/>
</dbReference>
<dbReference type="GO" id="GO:0016301">
    <property type="term" value="F:kinase activity"/>
    <property type="evidence" value="ECO:0007669"/>
    <property type="project" value="UniProtKB-KW"/>
</dbReference>
<keyword evidence="16" id="KW-0418">Kinase</keyword>
<dbReference type="SMART" id="SM00905">
    <property type="entry name" value="FolB"/>
    <property type="match status" value="2"/>
</dbReference>
<dbReference type="PROSITE" id="PS00794">
    <property type="entry name" value="HPPK"/>
    <property type="match status" value="1"/>
</dbReference>
<protein>
    <recommendedName>
        <fullName evidence="24">Folic acid synthesis protein FOL1</fullName>
        <ecNumber evidence="10">2.5.1.15</ecNumber>
        <ecNumber evidence="12">2.7.6.3</ecNumber>
        <ecNumber evidence="11">4.1.2.25</ecNumber>
    </recommendedName>
    <alternativeName>
        <fullName evidence="25">Folic acid synthesis protein fol1</fullName>
    </alternativeName>
</protein>
<feature type="active site" description="Proton acceptor" evidence="26">
    <location>
        <position position="377"/>
    </location>
</feature>
<dbReference type="Pfam" id="PF01734">
    <property type="entry name" value="Patatin"/>
    <property type="match status" value="1"/>
</dbReference>
<keyword evidence="26" id="KW-0378">Hydrolase</keyword>
<comment type="similarity">
    <text evidence="9">In the C-terminal section; belongs to the DHPS family.</text>
</comment>
<dbReference type="GO" id="GO:0016042">
    <property type="term" value="P:lipid catabolic process"/>
    <property type="evidence" value="ECO:0007669"/>
    <property type="project" value="UniProtKB-UniRule"/>
</dbReference>
<evidence type="ECO:0000256" key="14">
    <source>
        <dbReference type="ARBA" id="ARBA00022723"/>
    </source>
</evidence>
<keyword evidence="18" id="KW-0460">Magnesium</keyword>
<dbReference type="PROSITE" id="PS00793">
    <property type="entry name" value="DHPS_2"/>
    <property type="match status" value="1"/>
</dbReference>
<comment type="similarity">
    <text evidence="8">In the N-terminal section; belongs to the DHNA family.</text>
</comment>
<comment type="pathway">
    <text evidence="5">Cofactor biosynthesis; tetrahydrofolate biosynthesis; 7,8-dihydrofolate from 2-amino-4-hydroxy-6-hydroxymethyl-7,8-dihydropteridine diphosphate and 4-aminobenzoate: step 1/2.</text>
</comment>
<dbReference type="InterPro" id="IPR043133">
    <property type="entry name" value="GTP-CH-I_C/QueF"/>
</dbReference>
<evidence type="ECO:0000256" key="5">
    <source>
        <dbReference type="ARBA" id="ARBA00004763"/>
    </source>
</evidence>
<dbReference type="Pfam" id="PF01288">
    <property type="entry name" value="HPPK"/>
    <property type="match status" value="1"/>
</dbReference>
<evidence type="ECO:0000259" key="29">
    <source>
        <dbReference type="PROSITE" id="PS51635"/>
    </source>
</evidence>
<evidence type="ECO:0000259" key="28">
    <source>
        <dbReference type="PROSITE" id="PS50972"/>
    </source>
</evidence>
<dbReference type="AlphaFoldDB" id="A0A4P9YJE3"/>
<proteinExistence type="inferred from homology"/>
<dbReference type="EC" id="2.5.1.15" evidence="10"/>
<evidence type="ECO:0000256" key="24">
    <source>
        <dbReference type="ARBA" id="ARBA00067568"/>
    </source>
</evidence>
<dbReference type="PANTHER" id="PTHR20941:SF1">
    <property type="entry name" value="FOLIC ACID SYNTHESIS PROTEIN FOL1"/>
    <property type="match status" value="1"/>
</dbReference>
<dbReference type="GO" id="GO:0046656">
    <property type="term" value="P:folic acid biosynthetic process"/>
    <property type="evidence" value="ECO:0007669"/>
    <property type="project" value="UniProtKB-KW"/>
</dbReference>
<dbReference type="FunFam" id="3.20.20.20:FF:000006">
    <property type="entry name" value="Dihydropteroate synthase"/>
    <property type="match status" value="1"/>
</dbReference>
<keyword evidence="27" id="KW-0812">Transmembrane</keyword>
<feature type="transmembrane region" description="Helical" evidence="27">
    <location>
        <begin position="34"/>
        <end position="54"/>
    </location>
</feature>
<keyword evidence="13" id="KW-0808">Transferase</keyword>
<dbReference type="InterPro" id="IPR021771">
    <property type="entry name" value="Triacylglycerol_lipase_N"/>
</dbReference>
<feature type="active site" description="Nucleophile" evidence="26">
    <location>
        <position position="202"/>
    </location>
</feature>
<dbReference type="Pfam" id="PF00809">
    <property type="entry name" value="Pterin_bind"/>
    <property type="match status" value="1"/>
</dbReference>
<comment type="catalytic activity">
    <reaction evidence="2">
        <text>6-hydroxymethyl-7,8-dihydropterin + ATP = (7,8-dihydropterin-6-yl)methyl diphosphate + AMP + H(+)</text>
        <dbReference type="Rhea" id="RHEA:11412"/>
        <dbReference type="ChEBI" id="CHEBI:15378"/>
        <dbReference type="ChEBI" id="CHEBI:30616"/>
        <dbReference type="ChEBI" id="CHEBI:44841"/>
        <dbReference type="ChEBI" id="CHEBI:72950"/>
        <dbReference type="ChEBI" id="CHEBI:456215"/>
        <dbReference type="EC" id="2.7.6.3"/>
    </reaction>
</comment>
<evidence type="ECO:0000256" key="13">
    <source>
        <dbReference type="ARBA" id="ARBA00022679"/>
    </source>
</evidence>
<dbReference type="NCBIfam" id="TIGR01498">
    <property type="entry name" value="folK"/>
    <property type="match status" value="1"/>
</dbReference>
<dbReference type="GO" id="GO:0004150">
    <property type="term" value="F:dihydroneopterin aldolase activity"/>
    <property type="evidence" value="ECO:0007669"/>
    <property type="project" value="UniProtKB-EC"/>
</dbReference>
<dbReference type="GO" id="GO:0006641">
    <property type="term" value="P:triglyceride metabolic process"/>
    <property type="evidence" value="ECO:0007669"/>
    <property type="project" value="UniProtKB-ARBA"/>
</dbReference>
<dbReference type="GO" id="GO:0004156">
    <property type="term" value="F:dihydropteroate synthase activity"/>
    <property type="evidence" value="ECO:0007669"/>
    <property type="project" value="UniProtKB-EC"/>
</dbReference>
<evidence type="ECO:0000256" key="26">
    <source>
        <dbReference type="PROSITE-ProRule" id="PRU01161"/>
    </source>
</evidence>
<dbReference type="EC" id="4.1.2.25" evidence="11"/>
<dbReference type="Gene3D" id="3.40.1090.10">
    <property type="entry name" value="Cytosolic phospholipase A2 catalytic domain"/>
    <property type="match status" value="2"/>
</dbReference>
<evidence type="ECO:0000256" key="20">
    <source>
        <dbReference type="ARBA" id="ARBA00023098"/>
    </source>
</evidence>
<evidence type="ECO:0000256" key="17">
    <source>
        <dbReference type="ARBA" id="ARBA00022840"/>
    </source>
</evidence>
<evidence type="ECO:0000313" key="31">
    <source>
        <dbReference type="Proteomes" id="UP000281549"/>
    </source>
</evidence>
<comment type="cofactor">
    <cofactor evidence="4">
        <name>Mg(2+)</name>
        <dbReference type="ChEBI" id="CHEBI:18420"/>
    </cofactor>
</comment>
<dbReference type="SUPFAM" id="SSF55083">
    <property type="entry name" value="6-hydroxymethyl-7,8-dihydropterin pyrophosphokinase, HPPK"/>
    <property type="match status" value="1"/>
</dbReference>
<dbReference type="InterPro" id="IPR000489">
    <property type="entry name" value="Pterin-binding_dom"/>
</dbReference>
<dbReference type="PROSITE" id="PS51635">
    <property type="entry name" value="PNPLA"/>
    <property type="match status" value="1"/>
</dbReference>
<evidence type="ECO:0000256" key="23">
    <source>
        <dbReference type="ARBA" id="ARBA00061548"/>
    </source>
</evidence>
<name>A0A4P9YJE3_ROZAC</name>
<evidence type="ECO:0000256" key="3">
    <source>
        <dbReference type="ARBA" id="ARBA00001353"/>
    </source>
</evidence>
<dbReference type="Pfam" id="PF11815">
    <property type="entry name" value="DUF3336"/>
    <property type="match status" value="1"/>
</dbReference>